<dbReference type="Gene3D" id="2.40.300.10">
    <property type="entry name" value="Head decoration protein D"/>
    <property type="match status" value="1"/>
</dbReference>
<feature type="compositionally biased region" description="Polar residues" evidence="1">
    <location>
        <begin position="144"/>
        <end position="153"/>
    </location>
</feature>
<sequence>MSNKKDNNELTSNQQLSAAAFDPNLIGPTLPPIPPFQLPTGPTGDTGPTGITGPTGPPAPPLICDVSGSIGECSFEGSPVENGNCSFAEGCGTTANGDCSHAEGCGTEANGNCSHAEGCCSVANGDCSHSEGSQTLANAIASHSEGSGTTASGDFSHAEGEGNTASGRAAHVEGGGADPLSGNFTPNLASGASSHAEGAGTIASEFASHAEGLGTIASGLFSHAEGNNTEASGIVSHAEGIATTASEFASHAEGNLTLADGALSHTEGFRTCANGLTGVHVMGQNGGPNPAVDPPYSWYLVNGAAPCDITGVVAKILSNGSACFDSTVTASSYITSAGACDYAEMFETIDGQPIDVGYFVTFDGASDKVRKANTNDDYIVGITSSRPGILADTQDPTCSKYLLDEWNREIYEEVVVEAIKDNEGNVIMPERIETKKKLNPAWDPNISCSSRLARPEWIAVGLVGKLLVRDDGTCQVGNYCKSNDEGIATASTNGYRVMKRTGPNQIMILVR</sequence>
<proteinExistence type="predicted"/>
<dbReference type="Pfam" id="PF11962">
    <property type="entry name" value="Peptidase_G2"/>
    <property type="match status" value="1"/>
</dbReference>
<feature type="domain" description="Peptidase G2 IMC autoproteolytic cleavage" evidence="2">
    <location>
        <begin position="323"/>
        <end position="501"/>
    </location>
</feature>
<evidence type="ECO:0000256" key="1">
    <source>
        <dbReference type="SAM" id="MobiDB-lite"/>
    </source>
</evidence>
<dbReference type="SUPFAM" id="SSF101967">
    <property type="entry name" value="Adhesin YadA, collagen-binding domain"/>
    <property type="match status" value="2"/>
</dbReference>
<feature type="compositionally biased region" description="Low complexity" evidence="1">
    <location>
        <begin position="38"/>
        <end position="54"/>
    </location>
</feature>
<name>A0A2B2GN52_BACCE</name>
<dbReference type="InterPro" id="IPR011049">
    <property type="entry name" value="Serralysin-like_metalloprot_C"/>
</dbReference>
<feature type="region of interest" description="Disordered" evidence="1">
    <location>
        <begin position="142"/>
        <end position="196"/>
    </location>
</feature>
<organism evidence="3 4">
    <name type="scientific">Bacillus cereus</name>
    <dbReference type="NCBI Taxonomy" id="1396"/>
    <lineage>
        <taxon>Bacteria</taxon>
        <taxon>Bacillati</taxon>
        <taxon>Bacillota</taxon>
        <taxon>Bacilli</taxon>
        <taxon>Bacillales</taxon>
        <taxon>Bacillaceae</taxon>
        <taxon>Bacillus</taxon>
        <taxon>Bacillus cereus group</taxon>
    </lineage>
</organism>
<evidence type="ECO:0000313" key="3">
    <source>
        <dbReference type="EMBL" id="PES98116.1"/>
    </source>
</evidence>
<feature type="region of interest" description="Disordered" evidence="1">
    <location>
        <begin position="1"/>
        <end position="57"/>
    </location>
</feature>
<dbReference type="Gene3D" id="4.10.80.40">
    <property type="entry name" value="succinate dehydrogenase protein domain"/>
    <property type="match status" value="1"/>
</dbReference>
<dbReference type="InterPro" id="IPR021201">
    <property type="entry name" value="Leader_pep_exosporium"/>
</dbReference>
<dbReference type="Gene3D" id="2.150.10.10">
    <property type="entry name" value="Serralysin-like metalloprotease, C-terminal"/>
    <property type="match status" value="1"/>
</dbReference>
<protein>
    <recommendedName>
        <fullName evidence="2">Peptidase G2 IMC autoproteolytic cleavage domain-containing protein</fullName>
    </recommendedName>
</protein>
<comment type="caution">
    <text evidence="3">The sequence shown here is derived from an EMBL/GenBank/DDBJ whole genome shotgun (WGS) entry which is preliminary data.</text>
</comment>
<dbReference type="EMBL" id="NTZF01000004">
    <property type="protein sequence ID" value="PES98116.1"/>
    <property type="molecule type" value="Genomic_DNA"/>
</dbReference>
<accession>A0A2B2GN52</accession>
<evidence type="ECO:0000313" key="4">
    <source>
        <dbReference type="Proteomes" id="UP000220900"/>
    </source>
</evidence>
<dbReference type="AlphaFoldDB" id="A0A2B2GN52"/>
<dbReference type="Proteomes" id="UP000220900">
    <property type="component" value="Unassembled WGS sequence"/>
</dbReference>
<dbReference type="NCBIfam" id="TIGR03720">
    <property type="entry name" value="exospor_lead"/>
    <property type="match status" value="1"/>
</dbReference>
<gene>
    <name evidence="3" type="ORF">CN491_04725</name>
</gene>
<evidence type="ECO:0000259" key="2">
    <source>
        <dbReference type="Pfam" id="PF11962"/>
    </source>
</evidence>
<dbReference type="RefSeq" id="WP_098266899.1">
    <property type="nucleotide sequence ID" value="NZ_JBNKII010000003.1"/>
</dbReference>
<dbReference type="InterPro" id="IPR021865">
    <property type="entry name" value="Peptidase_G2"/>
</dbReference>
<reference evidence="3 4" key="1">
    <citation type="submission" date="2017-09" db="EMBL/GenBank/DDBJ databases">
        <title>Large-scale bioinformatics analysis of Bacillus genomes uncovers conserved roles of natural products in bacterial physiology.</title>
        <authorList>
            <consortium name="Agbiome Team Llc"/>
            <person name="Bleich R.M."/>
            <person name="Grubbs K.J."/>
            <person name="Santa Maria K.C."/>
            <person name="Allen S.E."/>
            <person name="Farag S."/>
            <person name="Shank E.A."/>
            <person name="Bowers A."/>
        </authorList>
    </citation>
    <scope>NUCLEOTIDE SEQUENCE [LARGE SCALE GENOMIC DNA]</scope>
    <source>
        <strain evidence="3 4">AFS002368</strain>
    </source>
</reference>